<dbReference type="SUPFAM" id="SSF46458">
    <property type="entry name" value="Globin-like"/>
    <property type="match status" value="1"/>
</dbReference>
<dbReference type="InterPro" id="IPR009050">
    <property type="entry name" value="Globin-like_sf"/>
</dbReference>
<dbReference type="PATRIC" id="fig|888019.4.peg.2245"/>
<proteinExistence type="inferred from homology"/>
<dbReference type="GO" id="GO:0046872">
    <property type="term" value="F:metal ion binding"/>
    <property type="evidence" value="ECO:0007669"/>
    <property type="project" value="UniProtKB-KW"/>
</dbReference>
<evidence type="ECO:0000313" key="8">
    <source>
        <dbReference type="Proteomes" id="UP000017174"/>
    </source>
</evidence>
<keyword evidence="2" id="KW-0813">Transport</keyword>
<dbReference type="Pfam" id="PF01152">
    <property type="entry name" value="Bac_globin"/>
    <property type="match status" value="2"/>
</dbReference>
<dbReference type="InterPro" id="IPR044203">
    <property type="entry name" value="GlbO/GLB3-like"/>
</dbReference>
<dbReference type="Gene3D" id="1.10.490.10">
    <property type="entry name" value="Globins"/>
    <property type="match status" value="1"/>
</dbReference>
<dbReference type="AlphaFoldDB" id="U7UX60"/>
<gene>
    <name evidence="7" type="ORF">HMPREF0742_02743</name>
</gene>
<evidence type="ECO:0000256" key="5">
    <source>
        <dbReference type="ARBA" id="ARBA00023004"/>
    </source>
</evidence>
<reference evidence="7 8" key="1">
    <citation type="submission" date="2013-08" db="EMBL/GenBank/DDBJ databases">
        <authorList>
            <person name="Weinstock G."/>
            <person name="Sodergren E."/>
            <person name="Wylie T."/>
            <person name="Fulton L."/>
            <person name="Fulton R."/>
            <person name="Fronick C."/>
            <person name="O'Laughlin M."/>
            <person name="Godfrey J."/>
            <person name="Miner T."/>
            <person name="Herter B."/>
            <person name="Appelbaum E."/>
            <person name="Cordes M."/>
            <person name="Lek S."/>
            <person name="Wollam A."/>
            <person name="Pepin K.H."/>
            <person name="Palsikar V.B."/>
            <person name="Mitreva M."/>
            <person name="Wilson R.K."/>
        </authorList>
    </citation>
    <scope>NUCLEOTIDE SEQUENCE [LARGE SCALE GENOMIC DNA]</scope>
    <source>
        <strain evidence="7 8">F0184</strain>
    </source>
</reference>
<dbReference type="InterPro" id="IPR019795">
    <property type="entry name" value="Globin_bac-like_CS"/>
</dbReference>
<dbReference type="GO" id="GO:0020037">
    <property type="term" value="F:heme binding"/>
    <property type="evidence" value="ECO:0007669"/>
    <property type="project" value="InterPro"/>
</dbReference>
<dbReference type="GO" id="GO:0005344">
    <property type="term" value="F:oxygen carrier activity"/>
    <property type="evidence" value="ECO:0007669"/>
    <property type="project" value="InterPro"/>
</dbReference>
<keyword evidence="4" id="KW-0479">Metal-binding</keyword>
<dbReference type="InterPro" id="IPR012292">
    <property type="entry name" value="Globin/Proto"/>
</dbReference>
<comment type="caution">
    <text evidence="7">The sequence shown here is derived from an EMBL/GenBank/DDBJ whole genome shotgun (WGS) entry which is preliminary data.</text>
</comment>
<dbReference type="InterPro" id="IPR001486">
    <property type="entry name" value="Hemoglobin_trunc"/>
</dbReference>
<dbReference type="GO" id="GO:0019825">
    <property type="term" value="F:oxygen binding"/>
    <property type="evidence" value="ECO:0007669"/>
    <property type="project" value="InterPro"/>
</dbReference>
<keyword evidence="5" id="KW-0408">Iron</keyword>
<dbReference type="PANTHER" id="PTHR47366">
    <property type="entry name" value="TWO-ON-TWO HEMOGLOBIN-3"/>
    <property type="match status" value="1"/>
</dbReference>
<name>U7UX60_9MICC</name>
<dbReference type="Proteomes" id="UP000017174">
    <property type="component" value="Unassembled WGS sequence"/>
</dbReference>
<keyword evidence="3" id="KW-0349">Heme</keyword>
<dbReference type="EMBL" id="AXZG01000083">
    <property type="protein sequence ID" value="ERT63043.1"/>
    <property type="molecule type" value="Genomic_DNA"/>
</dbReference>
<organism evidence="7 8">
    <name type="scientific">Rothia aeria F0184</name>
    <dbReference type="NCBI Taxonomy" id="888019"/>
    <lineage>
        <taxon>Bacteria</taxon>
        <taxon>Bacillati</taxon>
        <taxon>Actinomycetota</taxon>
        <taxon>Actinomycetes</taxon>
        <taxon>Micrococcales</taxon>
        <taxon>Micrococcaceae</taxon>
        <taxon>Rothia</taxon>
    </lineage>
</organism>
<dbReference type="HOGENOM" id="CLU_103526_3_1_11"/>
<accession>U7UX60</accession>
<evidence type="ECO:0000256" key="3">
    <source>
        <dbReference type="ARBA" id="ARBA00022617"/>
    </source>
</evidence>
<comment type="similarity">
    <text evidence="6">Belongs to the truncated hemoglobin family. Group II subfamily.</text>
</comment>
<evidence type="ECO:0000313" key="7">
    <source>
        <dbReference type="EMBL" id="ERT63043.1"/>
    </source>
</evidence>
<evidence type="ECO:0000256" key="4">
    <source>
        <dbReference type="ARBA" id="ARBA00022723"/>
    </source>
</evidence>
<dbReference type="PROSITE" id="PS01213">
    <property type="entry name" value="GLOBIN_FAM_2"/>
    <property type="match status" value="1"/>
</dbReference>
<evidence type="ECO:0000256" key="6">
    <source>
        <dbReference type="ARBA" id="ARBA00034496"/>
    </source>
</evidence>
<evidence type="ECO:0000256" key="2">
    <source>
        <dbReference type="ARBA" id="ARBA00022448"/>
    </source>
</evidence>
<protein>
    <submittedName>
        <fullName evidence="7">Protozoan/cyanobacterial globin family protein</fullName>
    </submittedName>
</protein>
<sequence>MKGSMSQYSANQPGEQVSIYEQVGGEEIFDKLTRRFYALVKTDPEFSAMYPEFDPFPPEHLTEEQTAEIEANDTDHFDAAARRLKMFLIQYFGGPSTYQEQRGHPRLRIRHNPYPIGAKERDTWLKYMRQAMDTLDLPMMIDATMWDYFERAARAMQNRA</sequence>
<comment type="cofactor">
    <cofactor evidence="1">
        <name>heme</name>
        <dbReference type="ChEBI" id="CHEBI:30413"/>
    </cofactor>
</comment>
<evidence type="ECO:0000256" key="1">
    <source>
        <dbReference type="ARBA" id="ARBA00001971"/>
    </source>
</evidence>
<dbReference type="PANTHER" id="PTHR47366:SF1">
    <property type="entry name" value="TWO-ON-TWO HEMOGLOBIN-3"/>
    <property type="match status" value="1"/>
</dbReference>